<dbReference type="Proteomes" id="UP000799755">
    <property type="component" value="Unassembled WGS sequence"/>
</dbReference>
<evidence type="ECO:0000313" key="2">
    <source>
        <dbReference type="Proteomes" id="UP000799755"/>
    </source>
</evidence>
<reference evidence="1" key="1">
    <citation type="journal article" date="2020" name="Stud. Mycol.">
        <title>101 Dothideomycetes genomes: a test case for predicting lifestyles and emergence of pathogens.</title>
        <authorList>
            <person name="Haridas S."/>
            <person name="Albert R."/>
            <person name="Binder M."/>
            <person name="Bloem J."/>
            <person name="Labutti K."/>
            <person name="Salamov A."/>
            <person name="Andreopoulos B."/>
            <person name="Baker S."/>
            <person name="Barry K."/>
            <person name="Bills G."/>
            <person name="Bluhm B."/>
            <person name="Cannon C."/>
            <person name="Castanera R."/>
            <person name="Culley D."/>
            <person name="Daum C."/>
            <person name="Ezra D."/>
            <person name="Gonzalez J."/>
            <person name="Henrissat B."/>
            <person name="Kuo A."/>
            <person name="Liang C."/>
            <person name="Lipzen A."/>
            <person name="Lutzoni F."/>
            <person name="Magnuson J."/>
            <person name="Mondo S."/>
            <person name="Nolan M."/>
            <person name="Ohm R."/>
            <person name="Pangilinan J."/>
            <person name="Park H.-J."/>
            <person name="Ramirez L."/>
            <person name="Alfaro M."/>
            <person name="Sun H."/>
            <person name="Tritt A."/>
            <person name="Yoshinaga Y."/>
            <person name="Zwiers L.-H."/>
            <person name="Turgeon B."/>
            <person name="Goodwin S."/>
            <person name="Spatafora J."/>
            <person name="Crous P."/>
            <person name="Grigoriev I."/>
        </authorList>
    </citation>
    <scope>NUCLEOTIDE SEQUENCE</scope>
    <source>
        <strain evidence="1">ATCC 200398</strain>
    </source>
</reference>
<name>A0ACB6QD44_9PLEO</name>
<accession>A0ACB6QD44</accession>
<keyword evidence="2" id="KW-1185">Reference proteome</keyword>
<gene>
    <name evidence="1" type="ORF">BDR25DRAFT_159906</name>
</gene>
<dbReference type="EMBL" id="MU003534">
    <property type="protein sequence ID" value="KAF2464775.1"/>
    <property type="molecule type" value="Genomic_DNA"/>
</dbReference>
<sequence>TKFRCIGRGACGSVWGEGEVGTPADMQIAVKREDGHSSRSVENDINMHRRVFPGFENLSVRITTPFDLIAPREGNPYADRFPDGFSSACRMITTERIPAFPRDVREMLIDRYCPAKLQDFVKGNRDDEDCLVRPYLGRRRRVGGTESRFQRFSLRNYALHVDQMEELSLNTPAYARAMADALAEMHWRAKVDANDVEFVLAPPRRLPDQRAASFESDCLGQHYLWLLDFDCCLDMSMDEKGIDQAVQAFFRNDLYYPRPYGRTPQDRHLWEVFSARFLERSKPIRDDDLPAMFIRKIE</sequence>
<organism evidence="1 2">
    <name type="scientific">Lindgomyces ingoldianus</name>
    <dbReference type="NCBI Taxonomy" id="673940"/>
    <lineage>
        <taxon>Eukaryota</taxon>
        <taxon>Fungi</taxon>
        <taxon>Dikarya</taxon>
        <taxon>Ascomycota</taxon>
        <taxon>Pezizomycotina</taxon>
        <taxon>Dothideomycetes</taxon>
        <taxon>Pleosporomycetidae</taxon>
        <taxon>Pleosporales</taxon>
        <taxon>Lindgomycetaceae</taxon>
        <taxon>Lindgomyces</taxon>
    </lineage>
</organism>
<protein>
    <submittedName>
        <fullName evidence="1">Uncharacterized protein</fullName>
    </submittedName>
</protein>
<comment type="caution">
    <text evidence="1">The sequence shown here is derived from an EMBL/GenBank/DDBJ whole genome shotgun (WGS) entry which is preliminary data.</text>
</comment>
<proteinExistence type="predicted"/>
<evidence type="ECO:0000313" key="1">
    <source>
        <dbReference type="EMBL" id="KAF2464775.1"/>
    </source>
</evidence>
<feature type="non-terminal residue" evidence="1">
    <location>
        <position position="1"/>
    </location>
</feature>
<feature type="non-terminal residue" evidence="1">
    <location>
        <position position="298"/>
    </location>
</feature>